<evidence type="ECO:0000256" key="1">
    <source>
        <dbReference type="SAM" id="MobiDB-lite"/>
    </source>
</evidence>
<comment type="caution">
    <text evidence="2">The sequence shown here is derived from an EMBL/GenBank/DDBJ whole genome shotgun (WGS) entry which is preliminary data.</text>
</comment>
<reference evidence="2" key="1">
    <citation type="journal article" date="2020" name="mSystems">
        <title>Genome- and Community-Level Interaction Insights into Carbon Utilization and Element Cycling Functions of Hydrothermarchaeota in Hydrothermal Sediment.</title>
        <authorList>
            <person name="Zhou Z."/>
            <person name="Liu Y."/>
            <person name="Xu W."/>
            <person name="Pan J."/>
            <person name="Luo Z.H."/>
            <person name="Li M."/>
        </authorList>
    </citation>
    <scope>NUCLEOTIDE SEQUENCE [LARGE SCALE GENOMIC DNA]</scope>
    <source>
        <strain evidence="2">HyVt-346</strain>
    </source>
</reference>
<name>A0A7V1CWR6_9GAMM</name>
<proteinExistence type="predicted"/>
<dbReference type="EMBL" id="DRGM01000049">
    <property type="protein sequence ID" value="HEA15751.1"/>
    <property type="molecule type" value="Genomic_DNA"/>
</dbReference>
<protein>
    <submittedName>
        <fullName evidence="2">Uncharacterized protein</fullName>
    </submittedName>
</protein>
<feature type="region of interest" description="Disordered" evidence="1">
    <location>
        <begin position="169"/>
        <end position="194"/>
    </location>
</feature>
<feature type="region of interest" description="Disordered" evidence="1">
    <location>
        <begin position="257"/>
        <end position="317"/>
    </location>
</feature>
<dbReference type="RefSeq" id="WP_304180219.1">
    <property type="nucleotide sequence ID" value="NZ_DRGM01000049.1"/>
</dbReference>
<dbReference type="AlphaFoldDB" id="A0A7V1CWR6"/>
<sequence length="317" mass="37330">MIIKSMSRKSRSFSQLYHYMKNGSSQNSEYDFFTQNIYARKDKDIVAEFSANAQKVRSRKNGNYLFHEIISITKSSQLTLEQEKQRLFDIVQRYAQKRCEHNLVTGYLHDEKSNNVHFHLMISSNEIDSSKNQRLTKFEFDKVKKETEKYVIETYPELEQDILLNATHEQKKQKQSNKAGEVQRKGGRLEKKEKVTQTLRDIFSQSRSMNDVFTSLAEQNIEMYNRGNTIGFITNFDNKKYRLKTLGLEEAFTQIESLSSQSKHKQKDEKPSPSSKQSDDKSQTNNDEVERRKAQVNTQRSNRKDNDNKQNNNDFER</sequence>
<evidence type="ECO:0000313" key="2">
    <source>
        <dbReference type="EMBL" id="HEA15751.1"/>
    </source>
</evidence>
<organism evidence="2">
    <name type="scientific">Pseudoalteromonas prydzensis</name>
    <dbReference type="NCBI Taxonomy" id="182141"/>
    <lineage>
        <taxon>Bacteria</taxon>
        <taxon>Pseudomonadati</taxon>
        <taxon>Pseudomonadota</taxon>
        <taxon>Gammaproteobacteria</taxon>
        <taxon>Alteromonadales</taxon>
        <taxon>Pseudoalteromonadaceae</taxon>
        <taxon>Pseudoalteromonas</taxon>
    </lineage>
</organism>
<dbReference type="Gene3D" id="3.30.930.30">
    <property type="match status" value="1"/>
</dbReference>
<feature type="compositionally biased region" description="Basic and acidic residues" evidence="1">
    <location>
        <begin position="302"/>
        <end position="317"/>
    </location>
</feature>
<gene>
    <name evidence="2" type="ORF">ENH88_04735</name>
</gene>
<accession>A0A7V1CWR6</accession>
<dbReference type="Proteomes" id="UP000886188">
    <property type="component" value="Unassembled WGS sequence"/>
</dbReference>
<feature type="compositionally biased region" description="Basic and acidic residues" evidence="1">
    <location>
        <begin position="181"/>
        <end position="194"/>
    </location>
</feature>
<feature type="compositionally biased region" description="Basic and acidic residues" evidence="1">
    <location>
        <begin position="266"/>
        <end position="293"/>
    </location>
</feature>